<dbReference type="GO" id="GO:0004519">
    <property type="term" value="F:endonuclease activity"/>
    <property type="evidence" value="ECO:0007669"/>
    <property type="project" value="UniProtKB-KW"/>
</dbReference>
<dbReference type="EMBL" id="FOCQ01000008">
    <property type="protein sequence ID" value="SEN29404.1"/>
    <property type="molecule type" value="Genomic_DNA"/>
</dbReference>
<keyword evidence="2" id="KW-0378">Hydrolase</keyword>
<keyword evidence="2" id="KW-0269">Exonuclease</keyword>
<sequence>MKIKVMTFNIHHGRGTDGKLDLNRIAQVVKDSEADLIGLNEVDRNFSRRSDYLDQISWLAEHLQMHWAFGTTLTLRRRSAKPVRKYGNAFLSRYPIISHKNYPFDFYPALIEGRALLEIKLEINQTPLKIFVTHLSLTSFLQKKQIDFIVKKISNETLPVILVGDCNMKPGSNGWKKIIRYMTDVCQANGKGPYYTFPSFHPKSQLDYIFVSPDFQVSAVDVIKQKPEASDHLPLTASLSL</sequence>
<dbReference type="PANTHER" id="PTHR14859:SF15">
    <property type="entry name" value="ENDONUCLEASE_EXONUCLEASE_PHOSPHATASE DOMAIN-CONTAINING PROTEIN"/>
    <property type="match status" value="1"/>
</dbReference>
<protein>
    <submittedName>
        <fullName evidence="2">Metal-dependent hydrolase, endonuclease/exonuclease/phosphatase family</fullName>
    </submittedName>
</protein>
<dbReference type="SUPFAM" id="SSF56219">
    <property type="entry name" value="DNase I-like"/>
    <property type="match status" value="1"/>
</dbReference>
<dbReference type="Pfam" id="PF03372">
    <property type="entry name" value="Exo_endo_phos"/>
    <property type="match status" value="1"/>
</dbReference>
<keyword evidence="3" id="KW-1185">Reference proteome</keyword>
<dbReference type="InterPro" id="IPR005135">
    <property type="entry name" value="Endo/exonuclease/phosphatase"/>
</dbReference>
<gene>
    <name evidence="2" type="ORF">SAMN05444955_108128</name>
</gene>
<evidence type="ECO:0000313" key="3">
    <source>
        <dbReference type="Proteomes" id="UP000199695"/>
    </source>
</evidence>
<evidence type="ECO:0000313" key="2">
    <source>
        <dbReference type="EMBL" id="SEN29404.1"/>
    </source>
</evidence>
<feature type="domain" description="Endonuclease/exonuclease/phosphatase" evidence="1">
    <location>
        <begin position="6"/>
        <end position="232"/>
    </location>
</feature>
<dbReference type="GO" id="GO:0004527">
    <property type="term" value="F:exonuclease activity"/>
    <property type="evidence" value="ECO:0007669"/>
    <property type="project" value="UniProtKB-KW"/>
</dbReference>
<dbReference type="PANTHER" id="PTHR14859">
    <property type="entry name" value="CALCOFLUOR WHITE HYPERSENSITIVE PROTEIN PRECURSOR"/>
    <property type="match status" value="1"/>
</dbReference>
<keyword evidence="2" id="KW-0540">Nuclease</keyword>
<dbReference type="InterPro" id="IPR051916">
    <property type="entry name" value="GPI-anchor_lipid_remodeler"/>
</dbReference>
<dbReference type="STRING" id="1173111.SAMN05444955_108128"/>
<organism evidence="2 3">
    <name type="scientific">Lihuaxuella thermophila</name>
    <dbReference type="NCBI Taxonomy" id="1173111"/>
    <lineage>
        <taxon>Bacteria</taxon>
        <taxon>Bacillati</taxon>
        <taxon>Bacillota</taxon>
        <taxon>Bacilli</taxon>
        <taxon>Bacillales</taxon>
        <taxon>Thermoactinomycetaceae</taxon>
        <taxon>Lihuaxuella</taxon>
    </lineage>
</organism>
<proteinExistence type="predicted"/>
<dbReference type="RefSeq" id="WP_089968640.1">
    <property type="nucleotide sequence ID" value="NZ_FOCQ01000008.1"/>
</dbReference>
<dbReference type="InterPro" id="IPR036691">
    <property type="entry name" value="Endo/exonu/phosph_ase_sf"/>
</dbReference>
<accession>A0A1H8FD36</accession>
<name>A0A1H8FD36_9BACL</name>
<dbReference type="GO" id="GO:0006506">
    <property type="term" value="P:GPI anchor biosynthetic process"/>
    <property type="evidence" value="ECO:0007669"/>
    <property type="project" value="TreeGrafter"/>
</dbReference>
<keyword evidence="2" id="KW-0255">Endonuclease</keyword>
<reference evidence="2 3" key="1">
    <citation type="submission" date="2016-10" db="EMBL/GenBank/DDBJ databases">
        <authorList>
            <person name="de Groot N.N."/>
        </authorList>
    </citation>
    <scope>NUCLEOTIDE SEQUENCE [LARGE SCALE GENOMIC DNA]</scope>
    <source>
        <strain evidence="2 3">DSM 46701</strain>
    </source>
</reference>
<dbReference type="GO" id="GO:0016020">
    <property type="term" value="C:membrane"/>
    <property type="evidence" value="ECO:0007669"/>
    <property type="project" value="GOC"/>
</dbReference>
<dbReference type="OrthoDB" id="155529at2"/>
<dbReference type="Proteomes" id="UP000199695">
    <property type="component" value="Unassembled WGS sequence"/>
</dbReference>
<evidence type="ECO:0000259" key="1">
    <source>
        <dbReference type="Pfam" id="PF03372"/>
    </source>
</evidence>
<dbReference type="Gene3D" id="3.60.10.10">
    <property type="entry name" value="Endonuclease/exonuclease/phosphatase"/>
    <property type="match status" value="1"/>
</dbReference>
<dbReference type="AlphaFoldDB" id="A0A1H8FD36"/>